<comment type="caution">
    <text evidence="4">The sequence shown here is derived from an EMBL/GenBank/DDBJ whole genome shotgun (WGS) entry which is preliminary data.</text>
</comment>
<dbReference type="EMBL" id="JACOPD010000004">
    <property type="protein sequence ID" value="MBC5680656.1"/>
    <property type="molecule type" value="Genomic_DNA"/>
</dbReference>
<feature type="domain" description="Methyl-accepting transducer" evidence="3">
    <location>
        <begin position="78"/>
        <end position="300"/>
    </location>
</feature>
<dbReference type="Gene3D" id="1.20.120.30">
    <property type="entry name" value="Aspartate receptor, ligand-binding domain"/>
    <property type="match status" value="1"/>
</dbReference>
<keyword evidence="1 2" id="KW-0807">Transducer</keyword>
<dbReference type="PANTHER" id="PTHR32089:SF112">
    <property type="entry name" value="LYSOZYME-LIKE PROTEIN-RELATED"/>
    <property type="match status" value="1"/>
</dbReference>
<dbReference type="SMART" id="SM00283">
    <property type="entry name" value="MA"/>
    <property type="match status" value="1"/>
</dbReference>
<accession>A0ABR7G1M3</accession>
<dbReference type="RefSeq" id="WP_186836645.1">
    <property type="nucleotide sequence ID" value="NZ_JACOPD010000004.1"/>
</dbReference>
<dbReference type="SUPFAM" id="SSF58104">
    <property type="entry name" value="Methyl-accepting chemotaxis protein (MCP) signaling domain"/>
    <property type="match status" value="1"/>
</dbReference>
<dbReference type="Gene3D" id="1.10.287.950">
    <property type="entry name" value="Methyl-accepting chemotaxis protein"/>
    <property type="match status" value="1"/>
</dbReference>
<proteinExistence type="predicted"/>
<dbReference type="Pfam" id="PF00015">
    <property type="entry name" value="MCPsignal"/>
    <property type="match status" value="1"/>
</dbReference>
<name>A0ABR7G1M3_9FIRM</name>
<evidence type="ECO:0000313" key="5">
    <source>
        <dbReference type="Proteomes" id="UP000628463"/>
    </source>
</evidence>
<dbReference type="PANTHER" id="PTHR32089">
    <property type="entry name" value="METHYL-ACCEPTING CHEMOTAXIS PROTEIN MCPB"/>
    <property type="match status" value="1"/>
</dbReference>
<evidence type="ECO:0000256" key="1">
    <source>
        <dbReference type="ARBA" id="ARBA00023224"/>
    </source>
</evidence>
<sequence>MFKRKKKDEILSDHDAVQILDTIDKIIAGNFSGVNPVDFNNPEYGEKLNKMLHVFTEVNNPVVMRLNETMGVIGDNTLIKNTLEQVESQTKSIQHMENSSQHLESSIENISDAMGDIRTNTHKILSVSQNITTDMNDSIKAVNKSSEKISTINQNVQDFKGKINKIEEIVDIVQNVASQSNLLALNASIEAARAGEAGKGFSVVAEQVRILSSNTSQSAEDIVKYVAELRESIDSLASAMDETTLTLGEGNKKVEQSLAAIQQMNGQMDNISVSVDSIFNDIDTQTGVTKSLAKQIENISQSYNILSDECIQSGQRVFKLGRYLDKTRSDLVRGCSNITQQDWMRVFEVDHYVLTWRVYNNIVGFEHLKKKQVDNPLGCKLGKWLNSQTDSRLTESPEFGQLVKTHEVLHHFATLSWQAKEDGDDKKALSYFNDTYDAFLKYDKALNNLQKKMQQLGYNNATQIVSFEE</sequence>
<protein>
    <submittedName>
        <fullName evidence="4">CZB domain-containing protein</fullName>
    </submittedName>
</protein>
<dbReference type="Proteomes" id="UP000628463">
    <property type="component" value="Unassembled WGS sequence"/>
</dbReference>
<dbReference type="PROSITE" id="PS50111">
    <property type="entry name" value="CHEMOTAXIS_TRANSDUC_2"/>
    <property type="match status" value="1"/>
</dbReference>
<organism evidence="4 5">
    <name type="scientific">Lachnospira hominis</name>
    <name type="common">ex Liu et al. 2021</name>
    <dbReference type="NCBI Taxonomy" id="2763051"/>
    <lineage>
        <taxon>Bacteria</taxon>
        <taxon>Bacillati</taxon>
        <taxon>Bacillota</taxon>
        <taxon>Clostridia</taxon>
        <taxon>Lachnospirales</taxon>
        <taxon>Lachnospiraceae</taxon>
        <taxon>Lachnospira</taxon>
    </lineage>
</organism>
<gene>
    <name evidence="4" type="ORF">H8S01_06750</name>
</gene>
<evidence type="ECO:0000256" key="2">
    <source>
        <dbReference type="PROSITE-ProRule" id="PRU00284"/>
    </source>
</evidence>
<keyword evidence="5" id="KW-1185">Reference proteome</keyword>
<dbReference type="InterPro" id="IPR025991">
    <property type="entry name" value="Chemoreceptor_zinc-bind_dom"/>
</dbReference>
<reference evidence="4 5" key="1">
    <citation type="submission" date="2020-08" db="EMBL/GenBank/DDBJ databases">
        <title>Genome public.</title>
        <authorList>
            <person name="Liu C."/>
            <person name="Sun Q."/>
        </authorList>
    </citation>
    <scope>NUCLEOTIDE SEQUENCE [LARGE SCALE GENOMIC DNA]</scope>
    <source>
        <strain evidence="4 5">NSJ-43</strain>
    </source>
</reference>
<dbReference type="InterPro" id="IPR004089">
    <property type="entry name" value="MCPsignal_dom"/>
</dbReference>
<evidence type="ECO:0000313" key="4">
    <source>
        <dbReference type="EMBL" id="MBC5680656.1"/>
    </source>
</evidence>
<dbReference type="Pfam" id="PF13682">
    <property type="entry name" value="CZB"/>
    <property type="match status" value="1"/>
</dbReference>
<evidence type="ECO:0000259" key="3">
    <source>
        <dbReference type="PROSITE" id="PS50111"/>
    </source>
</evidence>